<keyword evidence="4" id="KW-1003">Cell membrane</keyword>
<comment type="subunit">
    <text evidence="2">The complex is composed of two ATP-binding proteins (LsrA), two transmembrane proteins (LsrC and LsrD) and a solute-binding protein (LsrB).</text>
</comment>
<accession>A0A1H4KXN4</accession>
<dbReference type="EMBL" id="FNRY01000001">
    <property type="protein sequence ID" value="SEB63247.1"/>
    <property type="molecule type" value="Genomic_DNA"/>
</dbReference>
<dbReference type="Proteomes" id="UP000199183">
    <property type="component" value="Unassembled WGS sequence"/>
</dbReference>
<evidence type="ECO:0000256" key="8">
    <source>
        <dbReference type="ARBA" id="ARBA00023136"/>
    </source>
</evidence>
<protein>
    <recommendedName>
        <fullName evidence="10">Autoinducer 2 import system permease protein LsrC</fullName>
    </recommendedName>
</protein>
<evidence type="ECO:0000256" key="5">
    <source>
        <dbReference type="ARBA" id="ARBA00022519"/>
    </source>
</evidence>
<evidence type="ECO:0000256" key="9">
    <source>
        <dbReference type="ARBA" id="ARBA00025439"/>
    </source>
</evidence>
<feature type="transmembrane region" description="Helical" evidence="11">
    <location>
        <begin position="170"/>
        <end position="189"/>
    </location>
</feature>
<feature type="transmembrane region" description="Helical" evidence="11">
    <location>
        <begin position="20"/>
        <end position="41"/>
    </location>
</feature>
<comment type="function">
    <text evidence="9">Part of the ABC transporter complex LsrABCD involved in autoinducer 2 (AI-2) import. Probably responsible for the translocation of the substrate across the membrane.</text>
</comment>
<dbReference type="STRING" id="640635.SAMN04489806_1349"/>
<gene>
    <name evidence="12" type="ORF">SAMN04489806_1349</name>
</gene>
<evidence type="ECO:0000256" key="10">
    <source>
        <dbReference type="ARBA" id="ARBA00039382"/>
    </source>
</evidence>
<sequence>MTNQLTLDRTGFGTRARVTAMHGSPALLALVALAVIFGLAIALQPAILSVNGLTLMLMSAVPLVFAAQAQMLVMSVGDIDLGIGNLVGLVTVIAATTLRTSPLIGLLLLAGVIVAYALTALLVQKRGVPSIIVTLGLSFVWLGLGLQLLPTPGGQTPDWLTMVGRWRPDWIPAPLVYIAVACVIGWYLSRYSRFGARMRALGSSPATLRKLGWSLTMTRVGAYVLAAILIVVSGLLLASQTRSGDINSAGSYTLMTIAAVILGGGNFSGGRALPIGTALGAVTLGLITVLLSFINLPSTVQSAAQGLVVLAVLAGRVITERITRS</sequence>
<reference evidence="12 13" key="1">
    <citation type="submission" date="2016-10" db="EMBL/GenBank/DDBJ databases">
        <authorList>
            <person name="de Groot N.N."/>
        </authorList>
    </citation>
    <scope>NUCLEOTIDE SEQUENCE [LARGE SCALE GENOMIC DNA]</scope>
    <source>
        <strain evidence="12 13">DSM 21799</strain>
    </source>
</reference>
<dbReference type="CDD" id="cd06579">
    <property type="entry name" value="TM_PBP1_transp_AraH_like"/>
    <property type="match status" value="1"/>
</dbReference>
<feature type="transmembrane region" description="Helical" evidence="11">
    <location>
        <begin position="250"/>
        <end position="268"/>
    </location>
</feature>
<dbReference type="PANTHER" id="PTHR32196">
    <property type="entry name" value="ABC TRANSPORTER PERMEASE PROTEIN YPHD-RELATED-RELATED"/>
    <property type="match status" value="1"/>
</dbReference>
<feature type="transmembrane region" description="Helical" evidence="11">
    <location>
        <begin position="300"/>
        <end position="319"/>
    </location>
</feature>
<keyword evidence="7 11" id="KW-1133">Transmembrane helix</keyword>
<evidence type="ECO:0000256" key="2">
    <source>
        <dbReference type="ARBA" id="ARBA00011262"/>
    </source>
</evidence>
<dbReference type="RefSeq" id="WP_091181710.1">
    <property type="nucleotide sequence ID" value="NZ_FNRY01000001.1"/>
</dbReference>
<evidence type="ECO:0000313" key="13">
    <source>
        <dbReference type="Proteomes" id="UP000199183"/>
    </source>
</evidence>
<dbReference type="OrthoDB" id="9808136at2"/>
<feature type="transmembrane region" description="Helical" evidence="11">
    <location>
        <begin position="130"/>
        <end position="150"/>
    </location>
</feature>
<keyword evidence="13" id="KW-1185">Reference proteome</keyword>
<dbReference type="Pfam" id="PF02653">
    <property type="entry name" value="BPD_transp_2"/>
    <property type="match status" value="1"/>
</dbReference>
<dbReference type="PANTHER" id="PTHR32196:SF29">
    <property type="entry name" value="AUTOINDUCER 2 IMPORT SYSTEM PERMEASE PROTEIN LSRC"/>
    <property type="match status" value="1"/>
</dbReference>
<evidence type="ECO:0000256" key="7">
    <source>
        <dbReference type="ARBA" id="ARBA00022989"/>
    </source>
</evidence>
<evidence type="ECO:0000256" key="6">
    <source>
        <dbReference type="ARBA" id="ARBA00022692"/>
    </source>
</evidence>
<comment type="subcellular location">
    <subcellularLocation>
        <location evidence="1">Cell membrane</location>
        <topology evidence="1">Multi-pass membrane protein</topology>
    </subcellularLocation>
</comment>
<evidence type="ECO:0000256" key="1">
    <source>
        <dbReference type="ARBA" id="ARBA00004651"/>
    </source>
</evidence>
<dbReference type="AlphaFoldDB" id="A0A1H4KXN4"/>
<dbReference type="InterPro" id="IPR001851">
    <property type="entry name" value="ABC_transp_permease"/>
</dbReference>
<evidence type="ECO:0000313" key="12">
    <source>
        <dbReference type="EMBL" id="SEB63247.1"/>
    </source>
</evidence>
<evidence type="ECO:0000256" key="3">
    <source>
        <dbReference type="ARBA" id="ARBA00022448"/>
    </source>
</evidence>
<feature type="transmembrane region" description="Helical" evidence="11">
    <location>
        <begin position="104"/>
        <end position="123"/>
    </location>
</feature>
<proteinExistence type="predicted"/>
<feature type="transmembrane region" description="Helical" evidence="11">
    <location>
        <begin position="79"/>
        <end position="98"/>
    </location>
</feature>
<keyword evidence="5" id="KW-0997">Cell inner membrane</keyword>
<feature type="transmembrane region" description="Helical" evidence="11">
    <location>
        <begin position="275"/>
        <end position="294"/>
    </location>
</feature>
<feature type="transmembrane region" description="Helical" evidence="11">
    <location>
        <begin position="47"/>
        <end position="67"/>
    </location>
</feature>
<evidence type="ECO:0000256" key="4">
    <source>
        <dbReference type="ARBA" id="ARBA00022475"/>
    </source>
</evidence>
<dbReference type="GO" id="GO:0005886">
    <property type="term" value="C:plasma membrane"/>
    <property type="evidence" value="ECO:0007669"/>
    <property type="project" value="UniProtKB-SubCell"/>
</dbReference>
<keyword evidence="6 11" id="KW-0812">Transmembrane</keyword>
<keyword evidence="8 11" id="KW-0472">Membrane</keyword>
<keyword evidence="3" id="KW-0813">Transport</keyword>
<feature type="transmembrane region" description="Helical" evidence="11">
    <location>
        <begin position="220"/>
        <end position="238"/>
    </location>
</feature>
<evidence type="ECO:0000256" key="11">
    <source>
        <dbReference type="SAM" id="Phobius"/>
    </source>
</evidence>
<name>A0A1H4KXN4_9MICO</name>
<organism evidence="12 13">
    <name type="scientific">Paramicrobacterium humi</name>
    <dbReference type="NCBI Taxonomy" id="640635"/>
    <lineage>
        <taxon>Bacteria</taxon>
        <taxon>Bacillati</taxon>
        <taxon>Actinomycetota</taxon>
        <taxon>Actinomycetes</taxon>
        <taxon>Micrococcales</taxon>
        <taxon>Microbacteriaceae</taxon>
        <taxon>Paramicrobacterium</taxon>
    </lineage>
</organism>
<dbReference type="GO" id="GO:0022857">
    <property type="term" value="F:transmembrane transporter activity"/>
    <property type="evidence" value="ECO:0007669"/>
    <property type="project" value="InterPro"/>
</dbReference>